<dbReference type="Proteomes" id="UP001198565">
    <property type="component" value="Unassembled WGS sequence"/>
</dbReference>
<comment type="caution">
    <text evidence="2">The sequence shown here is derived from an EMBL/GenBank/DDBJ whole genome shotgun (WGS) entry which is preliminary data.</text>
</comment>
<gene>
    <name evidence="2" type="ORF">K7472_13370</name>
</gene>
<evidence type="ECO:0000313" key="3">
    <source>
        <dbReference type="Proteomes" id="UP001198565"/>
    </source>
</evidence>
<sequence>MGQCARPAADRDEVCGEDPRVAGLRRAVGRLRRELACYRPQLSDRQVAEEELAVLDAAVADGSISVPRLRTSLLVVTSALGSVSALAEPVAALRCAIDLFGPSPSSSPRPAHPSDRAPSTHG</sequence>
<organism evidence="2 3">
    <name type="scientific">Streptantibioticus parmotrematis</name>
    <dbReference type="NCBI Taxonomy" id="2873249"/>
    <lineage>
        <taxon>Bacteria</taxon>
        <taxon>Bacillati</taxon>
        <taxon>Actinomycetota</taxon>
        <taxon>Actinomycetes</taxon>
        <taxon>Kitasatosporales</taxon>
        <taxon>Streptomycetaceae</taxon>
        <taxon>Streptantibioticus</taxon>
    </lineage>
</organism>
<reference evidence="2 3" key="1">
    <citation type="submission" date="2021-08" db="EMBL/GenBank/DDBJ databases">
        <title>Streptomyces sp. PTM05 isolated from lichen.</title>
        <authorList>
            <person name="Somphong A."/>
            <person name="Phongsopitanun W."/>
            <person name="Tanasupawat S."/>
        </authorList>
    </citation>
    <scope>NUCLEOTIDE SEQUENCE [LARGE SCALE GENOMIC DNA]</scope>
    <source>
        <strain evidence="2 3">Ptm05</strain>
    </source>
</reference>
<dbReference type="Pfam" id="PF19380">
    <property type="entry name" value="DUF5955"/>
    <property type="match status" value="1"/>
</dbReference>
<protein>
    <submittedName>
        <fullName evidence="2">DUF5955 family protein</fullName>
    </submittedName>
</protein>
<dbReference type="EMBL" id="JAINVZ010000007">
    <property type="protein sequence ID" value="MBY8885837.1"/>
    <property type="molecule type" value="Genomic_DNA"/>
</dbReference>
<name>A0ABS7QRM7_9ACTN</name>
<evidence type="ECO:0000313" key="2">
    <source>
        <dbReference type="EMBL" id="MBY8885837.1"/>
    </source>
</evidence>
<accession>A0ABS7QRM7</accession>
<evidence type="ECO:0000256" key="1">
    <source>
        <dbReference type="SAM" id="MobiDB-lite"/>
    </source>
</evidence>
<dbReference type="InterPro" id="IPR045999">
    <property type="entry name" value="DUF5955"/>
</dbReference>
<feature type="region of interest" description="Disordered" evidence="1">
    <location>
        <begin position="100"/>
        <end position="122"/>
    </location>
</feature>
<proteinExistence type="predicted"/>
<keyword evidence="3" id="KW-1185">Reference proteome</keyword>